<reference evidence="3 4" key="1">
    <citation type="journal article" date="2011" name="Science">
        <title>The ecoresponsive genome of Daphnia pulex.</title>
        <authorList>
            <person name="Colbourne J.K."/>
            <person name="Pfrender M.E."/>
            <person name="Gilbert D."/>
            <person name="Thomas W.K."/>
            <person name="Tucker A."/>
            <person name="Oakley T.H."/>
            <person name="Tokishita S."/>
            <person name="Aerts A."/>
            <person name="Arnold G.J."/>
            <person name="Basu M.K."/>
            <person name="Bauer D.J."/>
            <person name="Caceres C.E."/>
            <person name="Carmel L."/>
            <person name="Casola C."/>
            <person name="Choi J.H."/>
            <person name="Detter J.C."/>
            <person name="Dong Q."/>
            <person name="Dusheyko S."/>
            <person name="Eads B.D."/>
            <person name="Frohlich T."/>
            <person name="Geiler-Samerotte K.A."/>
            <person name="Gerlach D."/>
            <person name="Hatcher P."/>
            <person name="Jogdeo S."/>
            <person name="Krijgsveld J."/>
            <person name="Kriventseva E.V."/>
            <person name="Kultz D."/>
            <person name="Laforsch C."/>
            <person name="Lindquist E."/>
            <person name="Lopez J."/>
            <person name="Manak J.R."/>
            <person name="Muller J."/>
            <person name="Pangilinan J."/>
            <person name="Patwardhan R.P."/>
            <person name="Pitluck S."/>
            <person name="Pritham E.J."/>
            <person name="Rechtsteiner A."/>
            <person name="Rho M."/>
            <person name="Rogozin I.B."/>
            <person name="Sakarya O."/>
            <person name="Salamov A."/>
            <person name="Schaack S."/>
            <person name="Shapiro H."/>
            <person name="Shiga Y."/>
            <person name="Skalitzky C."/>
            <person name="Smith Z."/>
            <person name="Souvorov A."/>
            <person name="Sung W."/>
            <person name="Tang Z."/>
            <person name="Tsuchiya D."/>
            <person name="Tu H."/>
            <person name="Vos H."/>
            <person name="Wang M."/>
            <person name="Wolf Y.I."/>
            <person name="Yamagata H."/>
            <person name="Yamada T."/>
            <person name="Ye Y."/>
            <person name="Shaw J.R."/>
            <person name="Andrews J."/>
            <person name="Crease T.J."/>
            <person name="Tang H."/>
            <person name="Lucas S.M."/>
            <person name="Robertson H.M."/>
            <person name="Bork P."/>
            <person name="Koonin E.V."/>
            <person name="Zdobnov E.M."/>
            <person name="Grigoriev I.V."/>
            <person name="Lynch M."/>
            <person name="Boore J.L."/>
        </authorList>
    </citation>
    <scope>NUCLEOTIDE SEQUENCE [LARGE SCALE GENOMIC DNA]</scope>
</reference>
<dbReference type="InParanoid" id="E9FZC6"/>
<dbReference type="KEGG" id="dpx:DAPPUDRAFT_97254"/>
<dbReference type="PROSITE" id="PS50231">
    <property type="entry name" value="RICIN_B_LECTIN"/>
    <property type="match status" value="2"/>
</dbReference>
<evidence type="ECO:0000256" key="2">
    <source>
        <dbReference type="SAM" id="SignalP"/>
    </source>
</evidence>
<dbReference type="PhylomeDB" id="E9FZC6"/>
<evidence type="ECO:0000313" key="3">
    <source>
        <dbReference type="EMBL" id="EFX87029.1"/>
    </source>
</evidence>
<proteinExistence type="predicted"/>
<keyword evidence="2" id="KW-0732">Signal</keyword>
<feature type="signal peptide" evidence="2">
    <location>
        <begin position="1"/>
        <end position="27"/>
    </location>
</feature>
<dbReference type="HOGENOM" id="CLU_363012_0_0_1"/>
<dbReference type="PANTHER" id="PTHR40472">
    <property type="entry name" value="RICIN B-TYPE LECTIN DOMAIN-CONTAINING PROTEIN"/>
    <property type="match status" value="1"/>
</dbReference>
<dbReference type="AlphaFoldDB" id="E9FZC6"/>
<feature type="coiled-coil region" evidence="1">
    <location>
        <begin position="84"/>
        <end position="134"/>
    </location>
</feature>
<name>E9FZC6_DAPPU</name>
<dbReference type="Gene3D" id="2.80.10.50">
    <property type="match status" value="2"/>
</dbReference>
<dbReference type="SUPFAM" id="SSF50370">
    <property type="entry name" value="Ricin B-like lectins"/>
    <property type="match status" value="2"/>
</dbReference>
<accession>E9FZC6</accession>
<dbReference type="OrthoDB" id="6333400at2759"/>
<sequence length="770" mass="88795">MPRCVALESVSLIIFQLCVILAALTSSKNSNSDGIGMLNKKVLYVNHSMSSVAINPTRGKRFVMEEAITKSIEVVTELLIELIVNNVEQSFDNAERDKEHAELLAHFQRIESELEGQKEELQSINREIKRLGLSVGYSKHEEKIKNSFLALHQYLEHPDERNRDIFTQEASQLSQSLTAIVDGLLGQNAFNPDIMAVLQENIGCHGRRLHQKIKPIMRIVMTGLWVRGEYQRIRNVSESDSSHFKKFMMTSTTKLAKRLDEMAVECQADEKNVIEEMRYIMKTQSYRDQKELAEYLLDFLEDKYDTKKWIVAVLPDVGTTTGKSHLEFLSAHKVHFTHSGKFHLVSVQGSFVAAISVDTPAVDVIKLVDIYLEKFQFPIHTSAQYGMRTIPQRAQGYLDRWNRRLLMIHENLQLFLAPVRKRLIFESLVIETPCTNSRKEFEELVTIVGSNGTEWRWKSDEFDDYGKSNGWCVDPLVIVVPVHSPSAQNSSTLNSQICEEQNGEKDGLLRNEFGQAYLSVQGDSSQDGAYVILDRQWRNSSGQRWKFINNQLVNDHGKCLTVSTLSSFLFQRSCNFSYTAYNKMRQTWRRTGLQIVTNNINPLRARLLNDMCLAFVGSKDDDTMYAILEKCDFAPPFLWYDWDMDCEDFGINYSDNDNNGSRPLRNEFSRRYLSVYESEDYLHHKPWGNHPGQYWKFVHGQLRNGFGKCLAGKGWHALQVECEGVDKTKRWTYNDKRQIVSAEGYCLSVSNKDGYVVYDYCKDDPEHRWH</sequence>
<gene>
    <name evidence="3" type="ORF">DAPPUDRAFT_97254</name>
</gene>
<dbReference type="CDD" id="cd00161">
    <property type="entry name" value="beta-trefoil_Ricin-like"/>
    <property type="match status" value="1"/>
</dbReference>
<protein>
    <recommendedName>
        <fullName evidence="5">Ricin B lectin domain-containing protein</fullName>
    </recommendedName>
</protein>
<feature type="chain" id="PRO_5003239898" description="Ricin B lectin domain-containing protein" evidence="2">
    <location>
        <begin position="28"/>
        <end position="770"/>
    </location>
</feature>
<evidence type="ECO:0008006" key="5">
    <source>
        <dbReference type="Google" id="ProtNLM"/>
    </source>
</evidence>
<evidence type="ECO:0000313" key="4">
    <source>
        <dbReference type="Proteomes" id="UP000000305"/>
    </source>
</evidence>
<keyword evidence="1" id="KW-0175">Coiled coil</keyword>
<evidence type="ECO:0000256" key="1">
    <source>
        <dbReference type="SAM" id="Coils"/>
    </source>
</evidence>
<dbReference type="InterPro" id="IPR039051">
    <property type="entry name" value="SE-CTX-like"/>
</dbReference>
<organism evidence="3 4">
    <name type="scientific">Daphnia pulex</name>
    <name type="common">Water flea</name>
    <dbReference type="NCBI Taxonomy" id="6669"/>
    <lineage>
        <taxon>Eukaryota</taxon>
        <taxon>Metazoa</taxon>
        <taxon>Ecdysozoa</taxon>
        <taxon>Arthropoda</taxon>
        <taxon>Crustacea</taxon>
        <taxon>Branchiopoda</taxon>
        <taxon>Diplostraca</taxon>
        <taxon>Cladocera</taxon>
        <taxon>Anomopoda</taxon>
        <taxon>Daphniidae</taxon>
        <taxon>Daphnia</taxon>
    </lineage>
</organism>
<keyword evidence="4" id="KW-1185">Reference proteome</keyword>
<dbReference type="PANTHER" id="PTHR40472:SF6">
    <property type="entry name" value="RICIN B-TYPE LECTIN DOMAIN-CONTAINING PROTEIN"/>
    <property type="match status" value="1"/>
</dbReference>
<dbReference type="Proteomes" id="UP000000305">
    <property type="component" value="Unassembled WGS sequence"/>
</dbReference>
<dbReference type="EMBL" id="GL732528">
    <property type="protein sequence ID" value="EFX87029.1"/>
    <property type="molecule type" value="Genomic_DNA"/>
</dbReference>
<dbReference type="InterPro" id="IPR035992">
    <property type="entry name" value="Ricin_B-like_lectins"/>
</dbReference>